<dbReference type="InterPro" id="IPR032812">
    <property type="entry name" value="SbsA_Ig"/>
</dbReference>
<dbReference type="EMBL" id="RJJX01000016">
    <property type="protein sequence ID" value="RUT77728.1"/>
    <property type="molecule type" value="Genomic_DNA"/>
</dbReference>
<dbReference type="SUPFAM" id="SSF49452">
    <property type="entry name" value="Starch-binding domain-like"/>
    <property type="match status" value="1"/>
</dbReference>
<comment type="caution">
    <text evidence="4">The sequence shown here is derived from an EMBL/GenBank/DDBJ whole genome shotgun (WGS) entry which is preliminary data.</text>
</comment>
<dbReference type="RefSeq" id="WP_127344159.1">
    <property type="nucleotide sequence ID" value="NZ_RJJX01000016.1"/>
</dbReference>
<reference evidence="4 5" key="1">
    <citation type="submission" date="2018-11" db="EMBL/GenBank/DDBJ databases">
        <title>Parancylomarina longa gen. nov., sp. nov., isolated from sediments of southern Okinawa.</title>
        <authorList>
            <person name="Fu T."/>
        </authorList>
    </citation>
    <scope>NUCLEOTIDE SEQUENCE [LARGE SCALE GENOMIC DNA]</scope>
    <source>
        <strain evidence="4 5">T3-2 S1-C</strain>
    </source>
</reference>
<evidence type="ECO:0000313" key="4">
    <source>
        <dbReference type="EMBL" id="RUT77728.1"/>
    </source>
</evidence>
<evidence type="ECO:0000256" key="1">
    <source>
        <dbReference type="ARBA" id="ARBA00022729"/>
    </source>
</evidence>
<name>A0A434ATH3_9BACT</name>
<evidence type="ECO:0000256" key="2">
    <source>
        <dbReference type="SAM" id="SignalP"/>
    </source>
</evidence>
<accession>A0A434ATH3</accession>
<sequence>MKKTALSILLGFTISAFIYSCANVGYPTGGPVDKTPPKVIKTFPENYALNFKGGKIEIFFDEFVQLNDISENFVISPPLKKKPLVKLTGRSIYLKLEEELKENTTYTLDFGKGIADNNETNPLGEYQFVFSTGASLDSLSIRGKVDNAFNELPVEKSMVMAYLNTNDSVPLTLIPDYIAKTDSAGNFQLNQLQAGTYKLFALVDGNRDYMYNGPGESMGFFDSLIKPTAHRYEQLDTIAEDSVVLKEYTALTPTNIHIRMFDEENPLQYLTTYKRSRREKLEFKFNAKRSDSLKIDFVGVNEKSDWFLMQKNRTNDTLSYWITDANIYNRDTLLVALQYLKTDSVGQLVPFMDTVKLNYKDPKKAKISRKKKKKTKIRKPVYNFKVKTSSTQDLNKNINIKFEEPLAKVNLDSIHFFELKDTLKIPQAFTFVQDSGKILSYSLQTKWKPETKYQLIADSTAFQNIYGLYSDKYTGRITTRDQEYYGKLFLNVSGVNGSVLVQLLKSGKNEKVIKTKKIYSDQTVLFDYLAPETYIIKIIEDSNDNGLWDTGNYAQKLQPEQVYYFRKEIKLRSNWDVEEKINIPTNGIVIQP</sequence>
<gene>
    <name evidence="4" type="ORF">DLK05_11715</name>
</gene>
<proteinExistence type="predicted"/>
<feature type="domain" description="SbsA Ig-like" evidence="3">
    <location>
        <begin position="33"/>
        <end position="132"/>
    </location>
</feature>
<feature type="chain" id="PRO_5019330550" description="SbsA Ig-like domain-containing protein" evidence="2">
    <location>
        <begin position="23"/>
        <end position="592"/>
    </location>
</feature>
<keyword evidence="1 2" id="KW-0732">Signal</keyword>
<dbReference type="AlphaFoldDB" id="A0A434ATH3"/>
<dbReference type="InterPro" id="IPR013784">
    <property type="entry name" value="Carb-bd-like_fold"/>
</dbReference>
<feature type="signal peptide" evidence="2">
    <location>
        <begin position="1"/>
        <end position="22"/>
    </location>
</feature>
<dbReference type="GO" id="GO:0030246">
    <property type="term" value="F:carbohydrate binding"/>
    <property type="evidence" value="ECO:0007669"/>
    <property type="project" value="InterPro"/>
</dbReference>
<dbReference type="Pfam" id="PF13205">
    <property type="entry name" value="Big_5"/>
    <property type="match status" value="1"/>
</dbReference>
<organism evidence="4 5">
    <name type="scientific">Ancylomarina longa</name>
    <dbReference type="NCBI Taxonomy" id="2487017"/>
    <lineage>
        <taxon>Bacteria</taxon>
        <taxon>Pseudomonadati</taxon>
        <taxon>Bacteroidota</taxon>
        <taxon>Bacteroidia</taxon>
        <taxon>Marinilabiliales</taxon>
        <taxon>Marinifilaceae</taxon>
        <taxon>Ancylomarina</taxon>
    </lineage>
</organism>
<protein>
    <recommendedName>
        <fullName evidence="3">SbsA Ig-like domain-containing protein</fullName>
    </recommendedName>
</protein>
<evidence type="ECO:0000259" key="3">
    <source>
        <dbReference type="Pfam" id="PF13205"/>
    </source>
</evidence>
<dbReference type="OrthoDB" id="9809989at2"/>
<dbReference type="Proteomes" id="UP000282985">
    <property type="component" value="Unassembled WGS sequence"/>
</dbReference>
<keyword evidence="5" id="KW-1185">Reference proteome</keyword>
<dbReference type="PROSITE" id="PS51257">
    <property type="entry name" value="PROKAR_LIPOPROTEIN"/>
    <property type="match status" value="1"/>
</dbReference>
<evidence type="ECO:0000313" key="5">
    <source>
        <dbReference type="Proteomes" id="UP000282985"/>
    </source>
</evidence>